<proteinExistence type="inferred from homology"/>
<accession>A0A0K6I1Y9</accession>
<dbReference type="Proteomes" id="UP000183649">
    <property type="component" value="Unassembled WGS sequence"/>
</dbReference>
<dbReference type="Gene3D" id="3.30.1320.10">
    <property type="match status" value="1"/>
</dbReference>
<dbReference type="InterPro" id="IPR000307">
    <property type="entry name" value="Ribosomal_bS16"/>
</dbReference>
<comment type="similarity">
    <text evidence="3">Belongs to the bacterial ribosomal protein bS16 family.</text>
</comment>
<reference evidence="5" key="1">
    <citation type="submission" date="2015-08" db="EMBL/GenBank/DDBJ databases">
        <authorList>
            <person name="Varghese N."/>
        </authorList>
    </citation>
    <scope>NUCLEOTIDE SEQUENCE [LARGE SCALE GENOMIC DNA]</scope>
    <source>
        <strain evidence="5">DSM 18181</strain>
    </source>
</reference>
<dbReference type="SUPFAM" id="SSF54565">
    <property type="entry name" value="Ribosomal protein S16"/>
    <property type="match status" value="1"/>
</dbReference>
<dbReference type="AlphaFoldDB" id="A0A0K6I1Y9"/>
<keyword evidence="2 3" id="KW-0687">Ribonucleoprotein</keyword>
<evidence type="ECO:0000256" key="1">
    <source>
        <dbReference type="ARBA" id="ARBA00022980"/>
    </source>
</evidence>
<dbReference type="HAMAP" id="MF_00385">
    <property type="entry name" value="Ribosomal_bS16"/>
    <property type="match status" value="1"/>
</dbReference>
<evidence type="ECO:0000313" key="5">
    <source>
        <dbReference type="Proteomes" id="UP000183649"/>
    </source>
</evidence>
<name>A0A0K6I1Y9_9BURK</name>
<dbReference type="InterPro" id="IPR023803">
    <property type="entry name" value="Ribosomal_bS16_dom_sf"/>
</dbReference>
<gene>
    <name evidence="3" type="primary">rpsP</name>
    <name evidence="4" type="ORF">Ga0061069_105111</name>
</gene>
<dbReference type="PANTHER" id="PTHR12919">
    <property type="entry name" value="30S RIBOSOMAL PROTEIN S16"/>
    <property type="match status" value="1"/>
</dbReference>
<dbReference type="EMBL" id="CYHF01000005">
    <property type="protein sequence ID" value="CUA97086.1"/>
    <property type="molecule type" value="Genomic_DNA"/>
</dbReference>
<evidence type="ECO:0000256" key="3">
    <source>
        <dbReference type="HAMAP-Rule" id="MF_00385"/>
    </source>
</evidence>
<dbReference type="GO" id="GO:0005737">
    <property type="term" value="C:cytoplasm"/>
    <property type="evidence" value="ECO:0007669"/>
    <property type="project" value="UniProtKB-ARBA"/>
</dbReference>
<dbReference type="STRING" id="339866.GCA_001418255_01617"/>
<dbReference type="PROSITE" id="PS00732">
    <property type="entry name" value="RIBOSOMAL_S16"/>
    <property type="match status" value="1"/>
</dbReference>
<dbReference type="NCBIfam" id="TIGR00002">
    <property type="entry name" value="S16"/>
    <property type="match status" value="1"/>
</dbReference>
<keyword evidence="5" id="KW-1185">Reference proteome</keyword>
<protein>
    <recommendedName>
        <fullName evidence="3">Small ribosomal subunit protein bS16</fullName>
    </recommendedName>
</protein>
<dbReference type="GO" id="GO:0006412">
    <property type="term" value="P:translation"/>
    <property type="evidence" value="ECO:0007669"/>
    <property type="project" value="UniProtKB-UniRule"/>
</dbReference>
<dbReference type="PANTHER" id="PTHR12919:SF20">
    <property type="entry name" value="SMALL RIBOSOMAL SUBUNIT PROTEIN BS16M"/>
    <property type="match status" value="1"/>
</dbReference>
<dbReference type="GO" id="GO:0015935">
    <property type="term" value="C:small ribosomal subunit"/>
    <property type="evidence" value="ECO:0007669"/>
    <property type="project" value="TreeGrafter"/>
</dbReference>
<dbReference type="GO" id="GO:0003735">
    <property type="term" value="F:structural constituent of ribosome"/>
    <property type="evidence" value="ECO:0007669"/>
    <property type="project" value="InterPro"/>
</dbReference>
<keyword evidence="1 3" id="KW-0689">Ribosomal protein</keyword>
<organism evidence="4 5">
    <name type="scientific">Thiomonas bhubaneswarensis</name>
    <dbReference type="NCBI Taxonomy" id="339866"/>
    <lineage>
        <taxon>Bacteria</taxon>
        <taxon>Pseudomonadati</taxon>
        <taxon>Pseudomonadota</taxon>
        <taxon>Betaproteobacteria</taxon>
        <taxon>Burkholderiales</taxon>
        <taxon>Thiomonas</taxon>
    </lineage>
</organism>
<dbReference type="OrthoDB" id="9807878at2"/>
<sequence length="86" mass="9500">MVVIRLTRAGAKARPFYHIVATDSRSRRDGRYIERLGYYNPVARGAEVPLHIATERLNHWTSVGAQVSPTVQRLVKGAQKSGQAAA</sequence>
<dbReference type="RefSeq" id="WP_055450514.1">
    <property type="nucleotide sequence ID" value="NZ_CYHF01000005.1"/>
</dbReference>
<dbReference type="InterPro" id="IPR020592">
    <property type="entry name" value="Ribosomal_bS16_CS"/>
</dbReference>
<evidence type="ECO:0000313" key="4">
    <source>
        <dbReference type="EMBL" id="CUA97086.1"/>
    </source>
</evidence>
<evidence type="ECO:0000256" key="2">
    <source>
        <dbReference type="ARBA" id="ARBA00023274"/>
    </source>
</evidence>
<dbReference type="Pfam" id="PF00886">
    <property type="entry name" value="Ribosomal_S16"/>
    <property type="match status" value="1"/>
</dbReference>